<dbReference type="InterPro" id="IPR022100">
    <property type="entry name" value="WDHD1/CFT4_beta-prop_2nd"/>
</dbReference>
<dbReference type="Proteomes" id="UP000092460">
    <property type="component" value="Unassembled WGS sequence"/>
</dbReference>
<dbReference type="GO" id="GO:0003682">
    <property type="term" value="F:chromatin binding"/>
    <property type="evidence" value="ECO:0007669"/>
    <property type="project" value="TreeGrafter"/>
</dbReference>
<dbReference type="EMBL" id="JXJN01013342">
    <property type="status" value="NOT_ANNOTATED_CDS"/>
    <property type="molecule type" value="Genomic_DNA"/>
</dbReference>
<dbReference type="GO" id="GO:0000278">
    <property type="term" value="P:mitotic cell cycle"/>
    <property type="evidence" value="ECO:0007669"/>
    <property type="project" value="TreeGrafter"/>
</dbReference>
<evidence type="ECO:0000313" key="2">
    <source>
        <dbReference type="EnsemblMetazoa" id="GPPI028208-PA"/>
    </source>
</evidence>
<dbReference type="PANTHER" id="PTHR19932">
    <property type="entry name" value="WD REPEAT AND HMG-BOX DNA BINDING PROTEIN"/>
    <property type="match status" value="1"/>
</dbReference>
<evidence type="ECO:0000259" key="1">
    <source>
        <dbReference type="Pfam" id="PF12341"/>
    </source>
</evidence>
<dbReference type="GO" id="GO:0043596">
    <property type="term" value="C:nuclear replication fork"/>
    <property type="evidence" value="ECO:0007669"/>
    <property type="project" value="TreeGrafter"/>
</dbReference>
<dbReference type="PANTHER" id="PTHR19932:SF10">
    <property type="entry name" value="WD REPEAT AND HMG-BOX DNA-BINDING PROTEIN 1"/>
    <property type="match status" value="1"/>
</dbReference>
<evidence type="ECO:0000313" key="3">
    <source>
        <dbReference type="Proteomes" id="UP000092460"/>
    </source>
</evidence>
<dbReference type="VEuPathDB" id="VectorBase:GPPI028208"/>
<accession>A0A1B0BFA9</accession>
<dbReference type="Pfam" id="PF12341">
    <property type="entry name" value="Mcl1_mid"/>
    <property type="match status" value="1"/>
</dbReference>
<dbReference type="AlphaFoldDB" id="A0A1B0BFA9"/>
<name>A0A1B0BFA9_9MUSC</name>
<dbReference type="GO" id="GO:0006281">
    <property type="term" value="P:DNA repair"/>
    <property type="evidence" value="ECO:0007669"/>
    <property type="project" value="TreeGrafter"/>
</dbReference>
<dbReference type="EnsemblMetazoa" id="GPPI028208-RA">
    <property type="protein sequence ID" value="GPPI028208-PA"/>
    <property type="gene ID" value="GPPI028208"/>
</dbReference>
<protein>
    <recommendedName>
        <fullName evidence="1">WDHD1/CFT4 second beta-propeller domain-containing protein</fullName>
    </recommendedName>
</protein>
<dbReference type="STRING" id="67801.A0A1B0BFA9"/>
<proteinExistence type="predicted"/>
<keyword evidence="3" id="KW-1185">Reference proteome</keyword>
<sequence length="212" mass="23435">MEMLPDKKISIKSYLDDFPFPYYVIVRDLNQLPLVPNYTSIQLEDRYLVWNGVGIVTSYADGANGAIDVKFHDASVHHSLHILNYNNHNMASLSSTALVLAGEDSAKLVIIALAASGNKEWSIQLPEEDVVAVVATSKLIAVGTSMQREIIPIPGSVIYLSGFENRIMLSYHAAPACQKQRNITAMLLHAKFKVQKYYFCFNAWSAIGTAGI</sequence>
<reference evidence="3" key="1">
    <citation type="submission" date="2015-01" db="EMBL/GenBank/DDBJ databases">
        <authorList>
            <person name="Aksoy S."/>
            <person name="Warren W."/>
            <person name="Wilson R.K."/>
        </authorList>
    </citation>
    <scope>NUCLEOTIDE SEQUENCE [LARGE SCALE GENOMIC DNA]</scope>
    <source>
        <strain evidence="3">IAEA</strain>
    </source>
</reference>
<dbReference type="GO" id="GO:0006261">
    <property type="term" value="P:DNA-templated DNA replication"/>
    <property type="evidence" value="ECO:0007669"/>
    <property type="project" value="TreeGrafter"/>
</dbReference>
<organism evidence="2 3">
    <name type="scientific">Glossina palpalis gambiensis</name>
    <dbReference type="NCBI Taxonomy" id="67801"/>
    <lineage>
        <taxon>Eukaryota</taxon>
        <taxon>Metazoa</taxon>
        <taxon>Ecdysozoa</taxon>
        <taxon>Arthropoda</taxon>
        <taxon>Hexapoda</taxon>
        <taxon>Insecta</taxon>
        <taxon>Pterygota</taxon>
        <taxon>Neoptera</taxon>
        <taxon>Endopterygota</taxon>
        <taxon>Diptera</taxon>
        <taxon>Brachycera</taxon>
        <taxon>Muscomorpha</taxon>
        <taxon>Hippoboscoidea</taxon>
        <taxon>Glossinidae</taxon>
        <taxon>Glossina</taxon>
    </lineage>
</organism>
<feature type="domain" description="WDHD1/CFT4 second beta-propeller" evidence="1">
    <location>
        <begin position="34"/>
        <end position="196"/>
    </location>
</feature>
<reference evidence="2" key="2">
    <citation type="submission" date="2020-05" db="UniProtKB">
        <authorList>
            <consortium name="EnsemblMetazoa"/>
        </authorList>
    </citation>
    <scope>IDENTIFICATION</scope>
    <source>
        <strain evidence="2">IAEA</strain>
    </source>
</reference>